<dbReference type="PANTHER" id="PTHR31865:SF2">
    <property type="entry name" value="OSJNBA0004B13.24 PROTEIN"/>
    <property type="match status" value="1"/>
</dbReference>
<dbReference type="Proteomes" id="UP000017836">
    <property type="component" value="Unassembled WGS sequence"/>
</dbReference>
<feature type="compositionally biased region" description="Acidic residues" evidence="1">
    <location>
        <begin position="37"/>
        <end position="54"/>
    </location>
</feature>
<reference evidence="3" key="1">
    <citation type="journal article" date="2013" name="Science">
        <title>The Amborella genome and the evolution of flowering plants.</title>
        <authorList>
            <consortium name="Amborella Genome Project"/>
        </authorList>
    </citation>
    <scope>NUCLEOTIDE SEQUENCE [LARGE SCALE GENOMIC DNA]</scope>
</reference>
<dbReference type="PANTHER" id="PTHR31865">
    <property type="entry name" value="OSJNBA0071G03.3 PROTEIN"/>
    <property type="match status" value="1"/>
</dbReference>
<dbReference type="Gramene" id="ERN02079">
    <property type="protein sequence ID" value="ERN02079"/>
    <property type="gene ID" value="AMTR_s00045p00147920"/>
</dbReference>
<dbReference type="eggNOG" id="ENOG502QVZ7">
    <property type="taxonomic scope" value="Eukaryota"/>
</dbReference>
<keyword evidence="3" id="KW-1185">Reference proteome</keyword>
<sequence>MGSPETGHRSQSHDDLEHHFFQLSLSDKGSKISFDSSDGDADAELSDDKEETAEERENSSDQELSPYGSKPRKDMRQNSELSGVGSPLNRLRLEPLSQPIDIKHYASENEVRERGRKKKFRRGGLRRARESRIEKTWEIRKSRAQMEDGLDETDNHSVASEFHEQNPTTPRERNSMCMDLDEVKACWDLGFGLHQLSFSTIETSSSGLESIGNSPIAHWRISSPGDHPRDVKARLKVWAQAVASTARLYS</sequence>
<evidence type="ECO:0000313" key="2">
    <source>
        <dbReference type="EMBL" id="ERN02079.1"/>
    </source>
</evidence>
<feature type="compositionally biased region" description="Basic and acidic residues" evidence="1">
    <location>
        <begin position="1"/>
        <end position="20"/>
    </location>
</feature>
<gene>
    <name evidence="2" type="ORF">AMTR_s00045p00147920</name>
</gene>
<dbReference type="HOGENOM" id="CLU_1112623_0_0_1"/>
<dbReference type="AlphaFoldDB" id="W1P355"/>
<evidence type="ECO:0000313" key="3">
    <source>
        <dbReference type="Proteomes" id="UP000017836"/>
    </source>
</evidence>
<dbReference type="OMA" id="KHYASEN"/>
<name>W1P355_AMBTC</name>
<accession>W1P355</accession>
<organism evidence="2 3">
    <name type="scientific">Amborella trichopoda</name>
    <dbReference type="NCBI Taxonomy" id="13333"/>
    <lineage>
        <taxon>Eukaryota</taxon>
        <taxon>Viridiplantae</taxon>
        <taxon>Streptophyta</taxon>
        <taxon>Embryophyta</taxon>
        <taxon>Tracheophyta</taxon>
        <taxon>Spermatophyta</taxon>
        <taxon>Magnoliopsida</taxon>
        <taxon>Amborellales</taxon>
        <taxon>Amborellaceae</taxon>
        <taxon>Amborella</taxon>
    </lineage>
</organism>
<evidence type="ECO:0000256" key="1">
    <source>
        <dbReference type="SAM" id="MobiDB-lite"/>
    </source>
</evidence>
<dbReference type="EMBL" id="KI394661">
    <property type="protein sequence ID" value="ERN02079.1"/>
    <property type="molecule type" value="Genomic_DNA"/>
</dbReference>
<feature type="region of interest" description="Disordered" evidence="1">
    <location>
        <begin position="1"/>
        <end position="92"/>
    </location>
</feature>
<feature type="region of interest" description="Disordered" evidence="1">
    <location>
        <begin position="153"/>
        <end position="173"/>
    </location>
</feature>
<dbReference type="OrthoDB" id="786837at2759"/>
<dbReference type="KEGG" id="atr:18430181"/>
<protein>
    <submittedName>
        <fullName evidence="2">Uncharacterized protein</fullName>
    </submittedName>
</protein>
<proteinExistence type="predicted"/>